<feature type="compositionally biased region" description="Low complexity" evidence="1">
    <location>
        <begin position="818"/>
        <end position="830"/>
    </location>
</feature>
<feature type="region of interest" description="Disordered" evidence="1">
    <location>
        <begin position="1"/>
        <end position="22"/>
    </location>
</feature>
<reference evidence="5" key="1">
    <citation type="journal article" date="2012" name="Science">
        <title>The Paleozoic origin of enzymatic lignin decomposition reconstructed from 31 fungal genomes.</title>
        <authorList>
            <person name="Floudas D."/>
            <person name="Binder M."/>
            <person name="Riley R."/>
            <person name="Barry K."/>
            <person name="Blanchette R.A."/>
            <person name="Henrissat B."/>
            <person name="Martinez A.T."/>
            <person name="Otillar R."/>
            <person name="Spatafora J.W."/>
            <person name="Yadav J.S."/>
            <person name="Aerts A."/>
            <person name="Benoit I."/>
            <person name="Boyd A."/>
            <person name="Carlson A."/>
            <person name="Copeland A."/>
            <person name="Coutinho P.M."/>
            <person name="de Vries R.P."/>
            <person name="Ferreira P."/>
            <person name="Findley K."/>
            <person name="Foster B."/>
            <person name="Gaskell J."/>
            <person name="Glotzer D."/>
            <person name="Gorecki P."/>
            <person name="Heitman J."/>
            <person name="Hesse C."/>
            <person name="Hori C."/>
            <person name="Igarashi K."/>
            <person name="Jurgens J.A."/>
            <person name="Kallen N."/>
            <person name="Kersten P."/>
            <person name="Kohler A."/>
            <person name="Kuees U."/>
            <person name="Kumar T.K.A."/>
            <person name="Kuo A."/>
            <person name="LaButti K."/>
            <person name="Larrondo L.F."/>
            <person name="Lindquist E."/>
            <person name="Ling A."/>
            <person name="Lombard V."/>
            <person name="Lucas S."/>
            <person name="Lundell T."/>
            <person name="Martin R."/>
            <person name="McLaughlin D.J."/>
            <person name="Morgenstern I."/>
            <person name="Morin E."/>
            <person name="Murat C."/>
            <person name="Nagy L.G."/>
            <person name="Nolan M."/>
            <person name="Ohm R.A."/>
            <person name="Patyshakuliyeva A."/>
            <person name="Rokas A."/>
            <person name="Ruiz-Duenas F.J."/>
            <person name="Sabat G."/>
            <person name="Salamov A."/>
            <person name="Samejima M."/>
            <person name="Schmutz J."/>
            <person name="Slot J.C."/>
            <person name="St John F."/>
            <person name="Stenlid J."/>
            <person name="Sun H."/>
            <person name="Sun S."/>
            <person name="Syed K."/>
            <person name="Tsang A."/>
            <person name="Wiebenga A."/>
            <person name="Young D."/>
            <person name="Pisabarro A."/>
            <person name="Eastwood D.C."/>
            <person name="Martin F."/>
            <person name="Cullen D."/>
            <person name="Grigoriev I.V."/>
            <person name="Hibbett D.S."/>
        </authorList>
    </citation>
    <scope>NUCLEOTIDE SEQUENCE [LARGE SCALE GENOMIC DNA]</scope>
    <source>
        <strain evidence="5">TFB10046</strain>
    </source>
</reference>
<dbReference type="Pfam" id="PF14613">
    <property type="entry name" value="HAM1_C"/>
    <property type="match status" value="1"/>
</dbReference>
<evidence type="ECO:0000256" key="1">
    <source>
        <dbReference type="SAM" id="MobiDB-lite"/>
    </source>
</evidence>
<feature type="region of interest" description="Disordered" evidence="1">
    <location>
        <begin position="177"/>
        <end position="214"/>
    </location>
</feature>
<gene>
    <name evidence="4" type="ORF">AURDEDRAFT_153456</name>
</gene>
<name>J0LJV0_AURST</name>
<dbReference type="OMA" id="NTWHEAP"/>
<protein>
    <submittedName>
        <fullName evidence="4">Uncharacterized protein</fullName>
    </submittedName>
</protein>
<feature type="compositionally biased region" description="Low complexity" evidence="1">
    <location>
        <begin position="274"/>
        <end position="286"/>
    </location>
</feature>
<proteinExistence type="predicted"/>
<dbReference type="InterPro" id="IPR027842">
    <property type="entry name" value="HAM1-like_C"/>
</dbReference>
<dbReference type="Pfam" id="PF19343">
    <property type="entry name" value="HAM1_N"/>
    <property type="match status" value="1"/>
</dbReference>
<feature type="region of interest" description="Disordered" evidence="1">
    <location>
        <begin position="797"/>
        <end position="830"/>
    </location>
</feature>
<dbReference type="SUPFAM" id="SSF55394">
    <property type="entry name" value="Bactericidal permeability-increasing protein, BPI"/>
    <property type="match status" value="1"/>
</dbReference>
<evidence type="ECO:0000259" key="2">
    <source>
        <dbReference type="Pfam" id="PF14613"/>
    </source>
</evidence>
<sequence length="830" mass="93258">MSVAPAVKNVSEKPPANAVTVPNDPQALQADVQRKMKFYGVIQAFRNGRMPTNAQIDETLSYVRDHPPIDVNKLSPEGRKLTEDTRDIIETARRMVLEKNADELFQEFIFHTSDASVKPQTADAPLTKNDLKQHGSQAVQHLRTLLQLLLTNSESRKLLSDATLIGRDLFAQGAANVAERARPSPEKMANVDDAAPSEQWATAQPLDGDHKGAAAGLKDHLKDTHRDLAESSAAAEQARPDPNVPTTSPLHDPAAPIKAAAPGAVATVDRATEPESPASSSDPALPTKKTFKSRFQAMTGKVPQEHRERATAEVQAVKNSLKEQFPKERRDQFIYRLKKVVVECQQHPSYKASLEWFLDVLEQYFSHAKNAAKDQHGHNASLFQNDPVLQQATNELRTLAERFANNKSLDDIINAVQRLWQDAREDEQLRDWWKRVDKTFRKTLLEPGFILQPQCNSEWRTIRDDSHRFFDEKYKGHKDALFDTVSTWFKAFGEDPLNKRFGDDWGRLTKNLLFDENGNLTYKAHLWNDVRTVIMPELARQVGYVPIPRIEYTDKALDLVIENLTLQGRNLFPNVVEFQAQNYFKMSPYGSIKDEQHHTINLNMTQIQADLRDVAFYYHKKTGFPKIRDQGLADVFLGGQGISVKVKIASTSNDPTSVFKVKDVSVKVDALKFAIKDAKHNFLYKTLRPLATGLIKKQIAKAIGDGIRTGLEVVDAHLVKVREQMAQAGESDTASRTEVLKQLFTKKTEDAESKVSSVKSKRESKFKIVPRRESMLLPDQGHESGWSRIQYEKEELAKQGDGWRSNAFSIVPKSGTNPAPTAPTQKTAAA</sequence>
<dbReference type="PANTHER" id="PTHR31138">
    <property type="entry name" value="CHROMOSOME 19, WHOLE GENOME SHOTGUN SEQUENCE"/>
    <property type="match status" value="1"/>
</dbReference>
<evidence type="ECO:0000313" key="5">
    <source>
        <dbReference type="Proteomes" id="UP000006514"/>
    </source>
</evidence>
<dbReference type="PANTHER" id="PTHR31138:SF1">
    <property type="entry name" value="PDZ DOMAIN-CONTAINING PROTEIN"/>
    <property type="match status" value="1"/>
</dbReference>
<dbReference type="InterPro" id="IPR045967">
    <property type="entry name" value="HAM1-like_N"/>
</dbReference>
<dbReference type="AlphaFoldDB" id="J0LJV0"/>
<dbReference type="Gene3D" id="3.15.10.10">
    <property type="entry name" value="Bactericidal permeability-increasing protein, domain 1"/>
    <property type="match status" value="1"/>
</dbReference>
<organism evidence="4 5">
    <name type="scientific">Auricularia subglabra (strain TFB-10046 / SS5)</name>
    <name type="common">White-rot fungus</name>
    <name type="synonym">Auricularia delicata (strain TFB10046)</name>
    <dbReference type="NCBI Taxonomy" id="717982"/>
    <lineage>
        <taxon>Eukaryota</taxon>
        <taxon>Fungi</taxon>
        <taxon>Dikarya</taxon>
        <taxon>Basidiomycota</taxon>
        <taxon>Agaricomycotina</taxon>
        <taxon>Agaricomycetes</taxon>
        <taxon>Auriculariales</taxon>
        <taxon>Auriculariaceae</taxon>
        <taxon>Auricularia</taxon>
    </lineage>
</organism>
<dbReference type="InterPro" id="IPR017943">
    <property type="entry name" value="Bactericidal_perm-incr_a/b_dom"/>
</dbReference>
<dbReference type="eggNOG" id="ENOG502QYDH">
    <property type="taxonomic scope" value="Eukaryota"/>
</dbReference>
<accession>J0LJV0</accession>
<dbReference type="OrthoDB" id="19394at2759"/>
<dbReference type="KEGG" id="adl:AURDEDRAFT_153456"/>
<evidence type="ECO:0000313" key="4">
    <source>
        <dbReference type="EMBL" id="EJD40905.1"/>
    </source>
</evidence>
<dbReference type="GO" id="GO:0008289">
    <property type="term" value="F:lipid binding"/>
    <property type="evidence" value="ECO:0007669"/>
    <property type="project" value="InterPro"/>
</dbReference>
<feature type="domain" description="HAM1-like C-terminal" evidence="2">
    <location>
        <begin position="666"/>
        <end position="818"/>
    </location>
</feature>
<dbReference type="EMBL" id="JH687798">
    <property type="protein sequence ID" value="EJD40905.1"/>
    <property type="molecule type" value="Genomic_DNA"/>
</dbReference>
<evidence type="ECO:0000259" key="3">
    <source>
        <dbReference type="Pfam" id="PF19343"/>
    </source>
</evidence>
<keyword evidence="5" id="KW-1185">Reference proteome</keyword>
<dbReference type="InParanoid" id="J0LJV0"/>
<feature type="region of interest" description="Disordered" evidence="1">
    <location>
        <begin position="227"/>
        <end position="288"/>
    </location>
</feature>
<feature type="domain" description="HAM1-like N-terminal" evidence="3">
    <location>
        <begin position="15"/>
        <end position="654"/>
    </location>
</feature>
<dbReference type="Proteomes" id="UP000006514">
    <property type="component" value="Unassembled WGS sequence"/>
</dbReference>
<feature type="compositionally biased region" description="Low complexity" evidence="1">
    <location>
        <begin position="253"/>
        <end position="266"/>
    </location>
</feature>